<comment type="similarity">
    <text evidence="3">Belongs to the aldehyde dehydrogenase family.</text>
</comment>
<dbReference type="EMBL" id="JBHSNO010000005">
    <property type="protein sequence ID" value="MFC5588922.1"/>
    <property type="molecule type" value="Genomic_DNA"/>
</dbReference>
<feature type="domain" description="Aldehyde dehydrogenase" evidence="4">
    <location>
        <begin position="28"/>
        <end position="488"/>
    </location>
</feature>
<keyword evidence="6" id="KW-1185">Reference proteome</keyword>
<dbReference type="CDD" id="cd07091">
    <property type="entry name" value="ALDH_F1-2_Ald2-like"/>
    <property type="match status" value="1"/>
</dbReference>
<comment type="caution">
    <text evidence="5">The sequence shown here is derived from an EMBL/GenBank/DDBJ whole genome shotgun (WGS) entry which is preliminary data.</text>
</comment>
<name>A0ABW0TIA1_9BACL</name>
<sequence>MNTQTVELNKNVAEFLKGTKKLFINGEFVESESGKTFNTYNPSTGEVLAVVSEASEKDVDKAVKAARKAFEDGPWPKMTAAERSHLMYRLSDLIEKHQEELAIIETLDNGKPINEARLIDLPNSIETYRYFSGWATKNMGQTIPISGNLLNYTKHEPVGVVGAIVPWNFPLMIAGWKVAPALATGCTVVLKPAEQTPLSVLYLGKLIKEAGFPDGVINIVPGFGETAGAAIVEHPDVNKVAFTGSTTVGQSIMREAAKTMKRVSLELGGKSPNIILPDADLSKAIPGVFTGIMTNQGEVCSAGSRIYVHKDLYEHVVSELTTLVEKVKMGIGMDEETQMGPLVSLEQQKRVQDYIEIGKKQGARVISGGVCPEKGYFVQPTIFADVTNDMRIAQEEIFGPTVVVISYDDIDDVIAKANDSDYGLAAGIWTENVKNAHYIAERLKAGTVWINTYLLVNPAAPFGGFKQSGFGRDMGSYALDNYTEVKSVWLSLE</sequence>
<dbReference type="InterPro" id="IPR016162">
    <property type="entry name" value="Ald_DH_N"/>
</dbReference>
<dbReference type="InterPro" id="IPR015590">
    <property type="entry name" value="Aldehyde_DH_dom"/>
</dbReference>
<evidence type="ECO:0000259" key="4">
    <source>
        <dbReference type="Pfam" id="PF00171"/>
    </source>
</evidence>
<dbReference type="InterPro" id="IPR016161">
    <property type="entry name" value="Ald_DH/histidinol_DH"/>
</dbReference>
<organism evidence="5 6">
    <name type="scientific">Sporosarcina soli</name>
    <dbReference type="NCBI Taxonomy" id="334736"/>
    <lineage>
        <taxon>Bacteria</taxon>
        <taxon>Bacillati</taxon>
        <taxon>Bacillota</taxon>
        <taxon>Bacilli</taxon>
        <taxon>Bacillales</taxon>
        <taxon>Caryophanaceae</taxon>
        <taxon>Sporosarcina</taxon>
    </lineage>
</organism>
<dbReference type="Pfam" id="PF00171">
    <property type="entry name" value="Aldedh"/>
    <property type="match status" value="1"/>
</dbReference>
<dbReference type="InterPro" id="IPR029510">
    <property type="entry name" value="Ald_DH_CS_GLU"/>
</dbReference>
<dbReference type="Proteomes" id="UP001596109">
    <property type="component" value="Unassembled WGS sequence"/>
</dbReference>
<evidence type="ECO:0000256" key="1">
    <source>
        <dbReference type="ARBA" id="ARBA00023002"/>
    </source>
</evidence>
<reference evidence="6" key="1">
    <citation type="journal article" date="2019" name="Int. J. Syst. Evol. Microbiol.">
        <title>The Global Catalogue of Microorganisms (GCM) 10K type strain sequencing project: providing services to taxonomists for standard genome sequencing and annotation.</title>
        <authorList>
            <consortium name="The Broad Institute Genomics Platform"/>
            <consortium name="The Broad Institute Genome Sequencing Center for Infectious Disease"/>
            <person name="Wu L."/>
            <person name="Ma J."/>
        </authorList>
    </citation>
    <scope>NUCLEOTIDE SEQUENCE [LARGE SCALE GENOMIC DNA]</scope>
    <source>
        <strain evidence="6">CGMCC 4.1434</strain>
    </source>
</reference>
<evidence type="ECO:0000256" key="2">
    <source>
        <dbReference type="PROSITE-ProRule" id="PRU10007"/>
    </source>
</evidence>
<dbReference type="InterPro" id="IPR016163">
    <property type="entry name" value="Ald_DH_C"/>
</dbReference>
<evidence type="ECO:0000313" key="6">
    <source>
        <dbReference type="Proteomes" id="UP001596109"/>
    </source>
</evidence>
<evidence type="ECO:0000313" key="5">
    <source>
        <dbReference type="EMBL" id="MFC5588922.1"/>
    </source>
</evidence>
<dbReference type="Gene3D" id="3.40.309.10">
    <property type="entry name" value="Aldehyde Dehydrogenase, Chain A, domain 2"/>
    <property type="match status" value="1"/>
</dbReference>
<keyword evidence="1 3" id="KW-0560">Oxidoreductase</keyword>
<dbReference type="PANTHER" id="PTHR11699">
    <property type="entry name" value="ALDEHYDE DEHYDROGENASE-RELATED"/>
    <property type="match status" value="1"/>
</dbReference>
<gene>
    <name evidence="5" type="ORF">ACFPRA_08485</name>
</gene>
<feature type="active site" evidence="2">
    <location>
        <position position="266"/>
    </location>
</feature>
<accession>A0ABW0TIA1</accession>
<protein>
    <submittedName>
        <fullName evidence="5">Aldehyde dehydrogenase family protein</fullName>
    </submittedName>
</protein>
<dbReference type="SUPFAM" id="SSF53720">
    <property type="entry name" value="ALDH-like"/>
    <property type="match status" value="1"/>
</dbReference>
<evidence type="ECO:0000256" key="3">
    <source>
        <dbReference type="RuleBase" id="RU003345"/>
    </source>
</evidence>
<dbReference type="RefSeq" id="WP_381432678.1">
    <property type="nucleotide sequence ID" value="NZ_JBHSNO010000005.1"/>
</dbReference>
<proteinExistence type="inferred from homology"/>
<dbReference type="Gene3D" id="3.40.605.10">
    <property type="entry name" value="Aldehyde Dehydrogenase, Chain A, domain 1"/>
    <property type="match status" value="1"/>
</dbReference>
<dbReference type="PROSITE" id="PS00687">
    <property type="entry name" value="ALDEHYDE_DEHYDR_GLU"/>
    <property type="match status" value="1"/>
</dbReference>